<dbReference type="EMBL" id="CAFABH010000019">
    <property type="protein sequence ID" value="CAB4831325.1"/>
    <property type="molecule type" value="Genomic_DNA"/>
</dbReference>
<evidence type="ECO:0000313" key="14">
    <source>
        <dbReference type="EMBL" id="CAB5074419.1"/>
    </source>
</evidence>
<dbReference type="EMBL" id="CAFBQX010000007">
    <property type="protein sequence ID" value="CAB5074419.1"/>
    <property type="molecule type" value="Genomic_DNA"/>
</dbReference>
<dbReference type="GO" id="GO:0022857">
    <property type="term" value="F:transmembrane transporter activity"/>
    <property type="evidence" value="ECO:0007669"/>
    <property type="project" value="InterPro"/>
</dbReference>
<dbReference type="GO" id="GO:0005886">
    <property type="term" value="C:plasma membrane"/>
    <property type="evidence" value="ECO:0007669"/>
    <property type="project" value="UniProtKB-SubCell"/>
</dbReference>
<evidence type="ECO:0000313" key="11">
    <source>
        <dbReference type="EMBL" id="CAB4870348.1"/>
    </source>
</evidence>
<feature type="transmembrane region" description="Helical" evidence="6">
    <location>
        <begin position="202"/>
        <end position="223"/>
    </location>
</feature>
<feature type="transmembrane region" description="Helical" evidence="6">
    <location>
        <begin position="161"/>
        <end position="182"/>
    </location>
</feature>
<comment type="subcellular location">
    <subcellularLocation>
        <location evidence="1">Cell membrane</location>
        <topology evidence="1">Multi-pass membrane protein</topology>
    </subcellularLocation>
</comment>
<reference evidence="11" key="1">
    <citation type="submission" date="2020-05" db="EMBL/GenBank/DDBJ databases">
        <authorList>
            <person name="Chiriac C."/>
            <person name="Salcher M."/>
            <person name="Ghai R."/>
            <person name="Kavagutti S V."/>
        </authorList>
    </citation>
    <scope>NUCLEOTIDE SEQUENCE</scope>
</reference>
<keyword evidence="2" id="KW-1003">Cell membrane</keyword>
<proteinExistence type="predicted"/>
<evidence type="ECO:0000313" key="12">
    <source>
        <dbReference type="EMBL" id="CAB4954555.1"/>
    </source>
</evidence>
<evidence type="ECO:0000313" key="10">
    <source>
        <dbReference type="EMBL" id="CAB4831325.1"/>
    </source>
</evidence>
<gene>
    <name evidence="8" type="ORF">UFOPK2718_01344</name>
    <name evidence="9" type="ORF">UFOPK2936_01481</name>
    <name evidence="10" type="ORF">UFOPK3174_01125</name>
    <name evidence="11" type="ORF">UFOPK3328_01017</name>
    <name evidence="12" type="ORF">UFOPK3779_01456</name>
    <name evidence="13" type="ORF">UFOPK3913_01455</name>
    <name evidence="7" type="ORF">UFOPK4107_01463</name>
    <name evidence="14" type="ORF">UFOPK4403_01092</name>
</gene>
<dbReference type="EMBL" id="CAFBOC010000021">
    <property type="protein sequence ID" value="CAB4985755.1"/>
    <property type="molecule type" value="Genomic_DNA"/>
</dbReference>
<keyword evidence="5 6" id="KW-0472">Membrane</keyword>
<evidence type="ECO:0000313" key="9">
    <source>
        <dbReference type="EMBL" id="CAB4788605.1"/>
    </source>
</evidence>
<dbReference type="AlphaFoldDB" id="A0A6J7DLN1"/>
<dbReference type="EMBL" id="CAEZYM010000015">
    <property type="protein sequence ID" value="CAB4732402.1"/>
    <property type="molecule type" value="Genomic_DNA"/>
</dbReference>
<evidence type="ECO:0000256" key="5">
    <source>
        <dbReference type="ARBA" id="ARBA00023136"/>
    </source>
</evidence>
<evidence type="ECO:0000256" key="4">
    <source>
        <dbReference type="ARBA" id="ARBA00022989"/>
    </source>
</evidence>
<feature type="transmembrane region" description="Helical" evidence="6">
    <location>
        <begin position="341"/>
        <end position="361"/>
    </location>
</feature>
<keyword evidence="3 6" id="KW-0812">Transmembrane</keyword>
<feature type="transmembrane region" description="Helical" evidence="6">
    <location>
        <begin position="12"/>
        <end position="35"/>
    </location>
</feature>
<dbReference type="Gene3D" id="1.20.1740.10">
    <property type="entry name" value="Amino acid/polyamine transporter I"/>
    <property type="match status" value="1"/>
</dbReference>
<keyword evidence="4 6" id="KW-1133">Transmembrane helix</keyword>
<dbReference type="InterPro" id="IPR050367">
    <property type="entry name" value="APC_superfamily"/>
</dbReference>
<dbReference type="EMBL" id="CAESAE010000011">
    <property type="protein sequence ID" value="CAB4344841.1"/>
    <property type="molecule type" value="Genomic_DNA"/>
</dbReference>
<dbReference type="EMBL" id="CAFBLD010000006">
    <property type="protein sequence ID" value="CAB4870348.1"/>
    <property type="molecule type" value="Genomic_DNA"/>
</dbReference>
<dbReference type="InterPro" id="IPR002293">
    <property type="entry name" value="AA/rel_permease1"/>
</dbReference>
<evidence type="ECO:0000313" key="7">
    <source>
        <dbReference type="EMBL" id="CAB4344841.1"/>
    </source>
</evidence>
<dbReference type="PANTHER" id="PTHR42770">
    <property type="entry name" value="AMINO ACID TRANSPORTER-RELATED"/>
    <property type="match status" value="1"/>
</dbReference>
<feature type="transmembrane region" description="Helical" evidence="6">
    <location>
        <begin position="130"/>
        <end position="149"/>
    </location>
</feature>
<evidence type="ECO:0000313" key="13">
    <source>
        <dbReference type="EMBL" id="CAB4985755.1"/>
    </source>
</evidence>
<name>A0A6J7DLN1_9ZZZZ</name>
<dbReference type="Pfam" id="PF13520">
    <property type="entry name" value="AA_permease_2"/>
    <property type="match status" value="1"/>
</dbReference>
<feature type="transmembrane region" description="Helical" evidence="6">
    <location>
        <begin position="367"/>
        <end position="387"/>
    </location>
</feature>
<feature type="transmembrane region" description="Helical" evidence="6">
    <location>
        <begin position="89"/>
        <end position="110"/>
    </location>
</feature>
<sequence>MSDAKGLKSGTLGVAGLAVLGAAMMAPALGIYLNWGPMAAGVGLPTALVFLAALVISLPTAISYAQISSHMTSSGAAFTWAWRILSPKAGAWTGIVMALYYMVAVILQPILFGMFFNDLLTVAGIEHPGLWTWGIGAALITALAMYATYKGISISVKTALTLMAIEVVVAVALLLTILLTGAKHGIGISAAPFNPSNVTGGATAFWGAMIFGILSFTGFDVLQTAAEESKSPTKLIPKATILVTLGVGAFWIIGSWIFSISEPVSRVKELMASGFTPATGIASDYWGSAKILVDFTGMTALGGALVACAVGASRVLYAQGRQGVLPGSLGSVNAAHVPVKALHWVWGGTIAGIAIVSIWLGNPNAAFIWWAGSIAWFALMTYLFVHLSSMVYFWKKKQFNWFLHGIIPVVGIALILYLINKTFFQSLWGLGWKEGKSIVVFGVLPCIIALIYVLFPSAKMKKVLTGPAPEINEN</sequence>
<feature type="transmembrane region" description="Helical" evidence="6">
    <location>
        <begin position="438"/>
        <end position="455"/>
    </location>
</feature>
<evidence type="ECO:0000256" key="6">
    <source>
        <dbReference type="SAM" id="Phobius"/>
    </source>
</evidence>
<feature type="transmembrane region" description="Helical" evidence="6">
    <location>
        <begin position="399"/>
        <end position="418"/>
    </location>
</feature>
<evidence type="ECO:0000313" key="8">
    <source>
        <dbReference type="EMBL" id="CAB4732402.1"/>
    </source>
</evidence>
<feature type="transmembrane region" description="Helical" evidence="6">
    <location>
        <begin position="235"/>
        <end position="258"/>
    </location>
</feature>
<evidence type="ECO:0000256" key="3">
    <source>
        <dbReference type="ARBA" id="ARBA00022692"/>
    </source>
</evidence>
<dbReference type="PANTHER" id="PTHR42770:SF16">
    <property type="entry name" value="AMINO ACID PERMEASE"/>
    <property type="match status" value="1"/>
</dbReference>
<dbReference type="PIRSF" id="PIRSF006060">
    <property type="entry name" value="AA_transporter"/>
    <property type="match status" value="1"/>
</dbReference>
<feature type="transmembrane region" description="Helical" evidence="6">
    <location>
        <begin position="295"/>
        <end position="317"/>
    </location>
</feature>
<evidence type="ECO:0000256" key="1">
    <source>
        <dbReference type="ARBA" id="ARBA00004651"/>
    </source>
</evidence>
<accession>A0A6J7DLN1</accession>
<evidence type="ECO:0000256" key="2">
    <source>
        <dbReference type="ARBA" id="ARBA00022475"/>
    </source>
</evidence>
<feature type="transmembrane region" description="Helical" evidence="6">
    <location>
        <begin position="47"/>
        <end position="68"/>
    </location>
</feature>
<protein>
    <submittedName>
        <fullName evidence="11">Unannotated protein</fullName>
    </submittedName>
</protein>
<organism evidence="11">
    <name type="scientific">freshwater metagenome</name>
    <dbReference type="NCBI Taxonomy" id="449393"/>
    <lineage>
        <taxon>unclassified sequences</taxon>
        <taxon>metagenomes</taxon>
        <taxon>ecological metagenomes</taxon>
    </lineage>
</organism>
<dbReference type="EMBL" id="CAEZZW010000010">
    <property type="protein sequence ID" value="CAB4788605.1"/>
    <property type="molecule type" value="Genomic_DNA"/>
</dbReference>
<dbReference type="EMBL" id="CAFBNH010000011">
    <property type="protein sequence ID" value="CAB4954555.1"/>
    <property type="molecule type" value="Genomic_DNA"/>
</dbReference>